<gene>
    <name evidence="1" type="ORF">RU07_21855</name>
</gene>
<comment type="caution">
    <text evidence="1">The sequence shown here is derived from an EMBL/GenBank/DDBJ whole genome shotgun (WGS) entry which is preliminary data.</text>
</comment>
<accession>A0A0D0JUQ7</accession>
<organism evidence="1 2">
    <name type="scientific">Agrobacterium tumefaciens</name>
    <dbReference type="NCBI Taxonomy" id="358"/>
    <lineage>
        <taxon>Bacteria</taxon>
        <taxon>Pseudomonadati</taxon>
        <taxon>Pseudomonadota</taxon>
        <taxon>Alphaproteobacteria</taxon>
        <taxon>Hyphomicrobiales</taxon>
        <taxon>Rhizobiaceae</taxon>
        <taxon>Rhizobium/Agrobacterium group</taxon>
        <taxon>Agrobacterium</taxon>
        <taxon>Agrobacterium tumefaciens complex</taxon>
    </lineage>
</organism>
<sequence length="76" mass="8453">MEGAMTNPEKIYLITIRHSEPQPDNWQETFSQISGITLISTTGRHARIKATPENLKSALVALGPNAMAEEELPRHI</sequence>
<reference evidence="1 2" key="1">
    <citation type="submission" date="2014-12" db="EMBL/GenBank/DDBJ databases">
        <title>16Stimator: statistical estimation of ribosomal gene copy numbers from draft genome assemblies.</title>
        <authorList>
            <person name="Perisin M.A."/>
            <person name="Vetter M."/>
            <person name="Gilbert J.A."/>
            <person name="Bergelson J."/>
        </authorList>
    </citation>
    <scope>NUCLEOTIDE SEQUENCE [LARGE SCALE GENOMIC DNA]</scope>
    <source>
        <strain evidence="1 2">MEJ076</strain>
    </source>
</reference>
<protein>
    <submittedName>
        <fullName evidence="1">Uncharacterized protein</fullName>
    </submittedName>
</protein>
<dbReference type="Proteomes" id="UP000035017">
    <property type="component" value="Unassembled WGS sequence"/>
</dbReference>
<evidence type="ECO:0000313" key="2">
    <source>
        <dbReference type="Proteomes" id="UP000035017"/>
    </source>
</evidence>
<dbReference type="AlphaFoldDB" id="A0A0D0JUQ7"/>
<name>A0A0D0JUQ7_AGRTU</name>
<evidence type="ECO:0000313" key="1">
    <source>
        <dbReference type="EMBL" id="KIP99280.1"/>
    </source>
</evidence>
<proteinExistence type="predicted"/>
<dbReference type="EMBL" id="JXQV01000030">
    <property type="protein sequence ID" value="KIP99280.1"/>
    <property type="molecule type" value="Genomic_DNA"/>
</dbReference>